<dbReference type="EMBL" id="PPVL01000004">
    <property type="protein sequence ID" value="NNI78770.1"/>
    <property type="molecule type" value="Genomic_DNA"/>
</dbReference>
<evidence type="ECO:0000256" key="2">
    <source>
        <dbReference type="ARBA" id="ARBA00022705"/>
    </source>
</evidence>
<evidence type="ECO:0000313" key="5">
    <source>
        <dbReference type="EMBL" id="NNI78770.1"/>
    </source>
</evidence>
<keyword evidence="3" id="KW-0238">DNA-binding</keyword>
<evidence type="ECO:0000313" key="6">
    <source>
        <dbReference type="Proteomes" id="UP000540079"/>
    </source>
</evidence>
<sequence length="97" mass="10876">MATQIQTIPYNLQAEQSVLGAIMMDANGQRSAAVFAMLKPESFHMPAHKKIYEEMLFLARNNQPIDLMTVDSRLRAICVIEQIGGMAYLAEMSKNEV</sequence>
<dbReference type="SUPFAM" id="SSF48024">
    <property type="entry name" value="N-terminal domain of DnaB helicase"/>
    <property type="match status" value="1"/>
</dbReference>
<dbReference type="InterPro" id="IPR036185">
    <property type="entry name" value="DNA_heli_DnaB-like_N_sf"/>
</dbReference>
<dbReference type="InterPro" id="IPR007693">
    <property type="entry name" value="DNA_helicase_DnaB-like_N"/>
</dbReference>
<comment type="caution">
    <text evidence="5">The sequence shown here is derived from an EMBL/GenBank/DDBJ whole genome shotgun (WGS) entry which is preliminary data.</text>
</comment>
<accession>A0A849CQH5</accession>
<evidence type="ECO:0000256" key="1">
    <source>
        <dbReference type="ARBA" id="ARBA00022515"/>
    </source>
</evidence>
<dbReference type="GO" id="GO:0006269">
    <property type="term" value="P:DNA replication, synthesis of primer"/>
    <property type="evidence" value="ECO:0007669"/>
    <property type="project" value="UniProtKB-KW"/>
</dbReference>
<name>A0A849CQH5_PASMD</name>
<proteinExistence type="predicted"/>
<evidence type="ECO:0000256" key="3">
    <source>
        <dbReference type="ARBA" id="ARBA00023125"/>
    </source>
</evidence>
<organism evidence="5 6">
    <name type="scientific">Pasteurella multocida</name>
    <dbReference type="NCBI Taxonomy" id="747"/>
    <lineage>
        <taxon>Bacteria</taxon>
        <taxon>Pseudomonadati</taxon>
        <taxon>Pseudomonadota</taxon>
        <taxon>Gammaproteobacteria</taxon>
        <taxon>Pasteurellales</taxon>
        <taxon>Pasteurellaceae</taxon>
        <taxon>Pasteurella</taxon>
    </lineage>
</organism>
<evidence type="ECO:0000259" key="4">
    <source>
        <dbReference type="Pfam" id="PF00772"/>
    </source>
</evidence>
<dbReference type="GO" id="GO:0005829">
    <property type="term" value="C:cytosol"/>
    <property type="evidence" value="ECO:0007669"/>
    <property type="project" value="TreeGrafter"/>
</dbReference>
<keyword evidence="1" id="KW-0639">Primosome</keyword>
<dbReference type="GO" id="GO:0005524">
    <property type="term" value="F:ATP binding"/>
    <property type="evidence" value="ECO:0007669"/>
    <property type="project" value="InterPro"/>
</dbReference>
<dbReference type="Proteomes" id="UP000540079">
    <property type="component" value="Unassembled WGS sequence"/>
</dbReference>
<protein>
    <recommendedName>
        <fullName evidence="4">DNA helicase DnaB-like N-terminal domain-containing protein</fullName>
    </recommendedName>
</protein>
<dbReference type="PANTHER" id="PTHR30153:SF2">
    <property type="entry name" value="REPLICATIVE DNA HELICASE"/>
    <property type="match status" value="1"/>
</dbReference>
<dbReference type="InterPro" id="IPR016136">
    <property type="entry name" value="DNA_helicase_N/primase_C"/>
</dbReference>
<dbReference type="RefSeq" id="WP_014391089.1">
    <property type="nucleotide sequence ID" value="NZ_CP030096.1"/>
</dbReference>
<keyword evidence="2" id="KW-0235">DNA replication</keyword>
<feature type="domain" description="DNA helicase DnaB-like N-terminal" evidence="4">
    <location>
        <begin position="9"/>
        <end position="95"/>
    </location>
</feature>
<dbReference type="PANTHER" id="PTHR30153">
    <property type="entry name" value="REPLICATIVE DNA HELICASE DNAB"/>
    <property type="match status" value="1"/>
</dbReference>
<gene>
    <name evidence="5" type="ORF">C2800_04945</name>
</gene>
<reference evidence="5 6" key="1">
    <citation type="journal article" date="2018" name="Front. Microbiol.">
        <title>Genetic and Phylogenetic Characteristics of Pasteurella multocida Isolates From Different Host Species.</title>
        <authorList>
            <person name="Peng Z."/>
            <person name="Liang W."/>
            <person name="Wang F."/>
            <person name="Xu Z."/>
            <person name="Xie Z."/>
            <person name="Lian Z."/>
            <person name="Hua L."/>
            <person name="Zhou R."/>
            <person name="Chen H."/>
            <person name="Wu B."/>
        </authorList>
    </citation>
    <scope>NUCLEOTIDE SEQUENCE [LARGE SCALE GENOMIC DNA]</scope>
    <source>
        <strain evidence="5 6">HNA06</strain>
    </source>
</reference>
<dbReference type="Pfam" id="PF00772">
    <property type="entry name" value="DnaB"/>
    <property type="match status" value="1"/>
</dbReference>
<dbReference type="Gene3D" id="1.10.860.10">
    <property type="entry name" value="DNAb Helicase, Chain A"/>
    <property type="match status" value="1"/>
</dbReference>
<dbReference type="GO" id="GO:0003678">
    <property type="term" value="F:DNA helicase activity"/>
    <property type="evidence" value="ECO:0007669"/>
    <property type="project" value="InterPro"/>
</dbReference>
<dbReference type="GO" id="GO:1990077">
    <property type="term" value="C:primosome complex"/>
    <property type="evidence" value="ECO:0007669"/>
    <property type="project" value="UniProtKB-KW"/>
</dbReference>
<dbReference type="AlphaFoldDB" id="A0A849CQH5"/>
<dbReference type="GO" id="GO:0003677">
    <property type="term" value="F:DNA binding"/>
    <property type="evidence" value="ECO:0007669"/>
    <property type="project" value="UniProtKB-KW"/>
</dbReference>